<proteinExistence type="predicted"/>
<keyword evidence="2" id="KW-1185">Reference proteome</keyword>
<reference evidence="1 2" key="1">
    <citation type="submission" date="2023-09" db="EMBL/GenBank/DDBJ databases">
        <authorList>
            <person name="Qi X."/>
        </authorList>
    </citation>
    <scope>NUCLEOTIDE SEQUENCE [LARGE SCALE GENOMIC DNA]</scope>
    <source>
        <strain evidence="1 2">S1-1</strain>
    </source>
</reference>
<gene>
    <name evidence="1" type="ORF">RI844_07015</name>
</gene>
<dbReference type="Proteomes" id="UP001301442">
    <property type="component" value="Chromosome"/>
</dbReference>
<dbReference type="InterPro" id="IPR036541">
    <property type="entry name" value="PLipase_A1_sf"/>
</dbReference>
<dbReference type="Gene3D" id="2.40.230.10">
    <property type="entry name" value="Phospholipase A1"/>
    <property type="match status" value="1"/>
</dbReference>
<dbReference type="SUPFAM" id="SSF56931">
    <property type="entry name" value="Outer membrane phospholipase A (OMPLA)"/>
    <property type="match status" value="1"/>
</dbReference>
<dbReference type="EMBL" id="CP136600">
    <property type="protein sequence ID" value="WOH38963.1"/>
    <property type="molecule type" value="Genomic_DNA"/>
</dbReference>
<organism evidence="1 2">
    <name type="scientific">Thalassotalea fonticola</name>
    <dbReference type="NCBI Taxonomy" id="3065649"/>
    <lineage>
        <taxon>Bacteria</taxon>
        <taxon>Pseudomonadati</taxon>
        <taxon>Pseudomonadota</taxon>
        <taxon>Gammaproteobacteria</taxon>
        <taxon>Alteromonadales</taxon>
        <taxon>Colwelliaceae</taxon>
        <taxon>Thalassotalea</taxon>
    </lineage>
</organism>
<name>A0ABZ0GTP5_9GAMM</name>
<protein>
    <recommendedName>
        <fullName evidence="3">Phospholipase A(2)</fullName>
    </recommendedName>
</protein>
<evidence type="ECO:0008006" key="3">
    <source>
        <dbReference type="Google" id="ProtNLM"/>
    </source>
</evidence>
<accession>A0ABZ0GTP5</accession>
<evidence type="ECO:0000313" key="1">
    <source>
        <dbReference type="EMBL" id="WOH38963.1"/>
    </source>
</evidence>
<sequence length="307" mass="36215">MKWILIIFVSFSISAEEIKQVKLQDYEPNLVGYTFDSDDEEFFLDFKLSLMYPIAKDFIKSQSNNHYFSFIKRACVNKYIKSCFPYFAFTGRFGQYIEERNSSPVISKRFNPKIFFRFELTDGYVDLEYAHESNGQRIVSQNSWNSMADDFENDGEKRSYANDYISRGWDYFGVTYKKEKINENLSIYVNYQKYFGGLLQGDIEEYFDWEADRKIKQRAMVNGLKLLLKTEGDGLFQLPWLNGYKFSLILETGTTHPFKYGTVKVEALTNIFGMPTLFWTRKGYSADFAQYYKNIESYGVAFEFLTF</sequence>
<evidence type="ECO:0000313" key="2">
    <source>
        <dbReference type="Proteomes" id="UP001301442"/>
    </source>
</evidence>
<dbReference type="RefSeq" id="WP_348397729.1">
    <property type="nucleotide sequence ID" value="NZ_CP136600.1"/>
</dbReference>